<evidence type="ECO:0000259" key="2">
    <source>
        <dbReference type="Pfam" id="PF06580"/>
    </source>
</evidence>
<dbReference type="InterPro" id="IPR036890">
    <property type="entry name" value="HATPase_C_sf"/>
</dbReference>
<dbReference type="Proteomes" id="UP001363035">
    <property type="component" value="Unassembled WGS sequence"/>
</dbReference>
<dbReference type="Pfam" id="PF06580">
    <property type="entry name" value="His_kinase"/>
    <property type="match status" value="1"/>
</dbReference>
<keyword evidence="4" id="KW-1185">Reference proteome</keyword>
<dbReference type="SUPFAM" id="SSF55874">
    <property type="entry name" value="ATPase domain of HSP90 chaperone/DNA topoisomerase II/histidine kinase"/>
    <property type="match status" value="1"/>
</dbReference>
<name>A0ABU8I7C8_9SPHI</name>
<feature type="transmembrane region" description="Helical" evidence="1">
    <location>
        <begin position="42"/>
        <end position="62"/>
    </location>
</feature>
<keyword evidence="1" id="KW-1133">Transmembrane helix</keyword>
<feature type="transmembrane region" description="Helical" evidence="1">
    <location>
        <begin position="117"/>
        <end position="136"/>
    </location>
</feature>
<keyword evidence="3" id="KW-0808">Transferase</keyword>
<organism evidence="3 4">
    <name type="scientific">Sphingobacterium tenebrionis</name>
    <dbReference type="NCBI Taxonomy" id="3111775"/>
    <lineage>
        <taxon>Bacteria</taxon>
        <taxon>Pseudomonadati</taxon>
        <taxon>Bacteroidota</taxon>
        <taxon>Sphingobacteriia</taxon>
        <taxon>Sphingobacteriales</taxon>
        <taxon>Sphingobacteriaceae</taxon>
        <taxon>Sphingobacterium</taxon>
    </lineage>
</organism>
<accession>A0ABU8I7C8</accession>
<sequence length="347" mass="40294">MAKPISEQSKRSIIHGTSWIICGLYLAIMYGLLWWSKIARDVAIYDAGISALTITGISYLVFSSLQYYIPNNRNYWKLFALAAIFSLISITITRFLIVQFISDEELIYLNFSLPFRFVINFLIITCVMTINVFWNIQEESMGNKKRKEESEKMVRDAELYNLRQQLQPHFLFNSLNSIIALIGSKPMEARNMTFQLSDFLRGTMRKDDAQFTTVEEEISHLSLYLDIEKVRFGHRLETEFHYEEDVLQGRIPVMILQPLVENAIKFGLYNVTTEVVIKISLTLAEKMLTIKISNPFEADQHEQKKGTGFGLSSIQRRLYLLYGRTDLLQTKKEGNTFISILRIPQYD</sequence>
<dbReference type="PANTHER" id="PTHR34220">
    <property type="entry name" value="SENSOR HISTIDINE KINASE YPDA"/>
    <property type="match status" value="1"/>
</dbReference>
<keyword evidence="3" id="KW-0418">Kinase</keyword>
<protein>
    <submittedName>
        <fullName evidence="3">Histidine kinase</fullName>
    </submittedName>
</protein>
<gene>
    <name evidence="3" type="ORF">VJ786_10920</name>
</gene>
<feature type="transmembrane region" description="Helical" evidence="1">
    <location>
        <begin position="12"/>
        <end position="36"/>
    </location>
</feature>
<dbReference type="InterPro" id="IPR010559">
    <property type="entry name" value="Sig_transdc_His_kin_internal"/>
</dbReference>
<evidence type="ECO:0000313" key="4">
    <source>
        <dbReference type="Proteomes" id="UP001363035"/>
    </source>
</evidence>
<keyword evidence="1" id="KW-0812">Transmembrane</keyword>
<proteinExistence type="predicted"/>
<keyword evidence="1" id="KW-0472">Membrane</keyword>
<dbReference type="EMBL" id="JAYLLN010000026">
    <property type="protein sequence ID" value="MEI5985413.1"/>
    <property type="molecule type" value="Genomic_DNA"/>
</dbReference>
<dbReference type="RefSeq" id="WP_099365803.1">
    <property type="nucleotide sequence ID" value="NZ_JAYLLN010000026.1"/>
</dbReference>
<reference evidence="3 4" key="1">
    <citation type="submission" date="2024-01" db="EMBL/GenBank/DDBJ databases">
        <title>Sphingobacterium tenebrionis sp. nov., a novel endophyte isolated from tenebrio molitor intestines.</title>
        <authorList>
            <person name="Zhang C."/>
        </authorList>
    </citation>
    <scope>NUCLEOTIDE SEQUENCE [LARGE SCALE GENOMIC DNA]</scope>
    <source>
        <strain evidence="3 4">PU5-4</strain>
    </source>
</reference>
<dbReference type="Gene3D" id="3.30.565.10">
    <property type="entry name" value="Histidine kinase-like ATPase, C-terminal domain"/>
    <property type="match status" value="1"/>
</dbReference>
<feature type="transmembrane region" description="Helical" evidence="1">
    <location>
        <begin position="74"/>
        <end position="97"/>
    </location>
</feature>
<feature type="domain" description="Signal transduction histidine kinase internal region" evidence="2">
    <location>
        <begin position="157"/>
        <end position="236"/>
    </location>
</feature>
<dbReference type="InterPro" id="IPR050640">
    <property type="entry name" value="Bact_2-comp_sensor_kinase"/>
</dbReference>
<dbReference type="GO" id="GO:0016301">
    <property type="term" value="F:kinase activity"/>
    <property type="evidence" value="ECO:0007669"/>
    <property type="project" value="UniProtKB-KW"/>
</dbReference>
<evidence type="ECO:0000313" key="3">
    <source>
        <dbReference type="EMBL" id="MEI5985413.1"/>
    </source>
</evidence>
<evidence type="ECO:0000256" key="1">
    <source>
        <dbReference type="SAM" id="Phobius"/>
    </source>
</evidence>
<comment type="caution">
    <text evidence="3">The sequence shown here is derived from an EMBL/GenBank/DDBJ whole genome shotgun (WGS) entry which is preliminary data.</text>
</comment>
<dbReference type="PANTHER" id="PTHR34220:SF7">
    <property type="entry name" value="SENSOR HISTIDINE KINASE YPDA"/>
    <property type="match status" value="1"/>
</dbReference>